<feature type="domain" description="Methyltransferase" evidence="3">
    <location>
        <begin position="71"/>
        <end position="170"/>
    </location>
</feature>
<dbReference type="OrthoDB" id="9792690at2"/>
<evidence type="ECO:0000256" key="2">
    <source>
        <dbReference type="ARBA" id="ARBA00022679"/>
    </source>
</evidence>
<dbReference type="EMBL" id="SJZB01000022">
    <property type="protein sequence ID" value="TCJ15781.1"/>
    <property type="molecule type" value="Genomic_DNA"/>
</dbReference>
<evidence type="ECO:0000256" key="1">
    <source>
        <dbReference type="ARBA" id="ARBA00022603"/>
    </source>
</evidence>
<dbReference type="Pfam" id="PF13649">
    <property type="entry name" value="Methyltransf_25"/>
    <property type="match status" value="1"/>
</dbReference>
<comment type="caution">
    <text evidence="4">The sequence shown here is derived from an EMBL/GenBank/DDBJ whole genome shotgun (WGS) entry which is preliminary data.</text>
</comment>
<evidence type="ECO:0000313" key="4">
    <source>
        <dbReference type="EMBL" id="TCJ15781.1"/>
    </source>
</evidence>
<keyword evidence="2 4" id="KW-0808">Transferase</keyword>
<dbReference type="Gene3D" id="3.40.50.150">
    <property type="entry name" value="Vaccinia Virus protein VP39"/>
    <property type="match status" value="1"/>
</dbReference>
<keyword evidence="5" id="KW-1185">Reference proteome</keyword>
<dbReference type="Proteomes" id="UP000295443">
    <property type="component" value="Unassembled WGS sequence"/>
</dbReference>
<evidence type="ECO:0000313" key="5">
    <source>
        <dbReference type="Proteomes" id="UP000295443"/>
    </source>
</evidence>
<gene>
    <name evidence="4" type="ORF">EZJ19_06060</name>
</gene>
<dbReference type="AlphaFoldDB" id="A0A4R1BF53"/>
<dbReference type="PANTHER" id="PTHR43861:SF1">
    <property type="entry name" value="TRANS-ACONITATE 2-METHYLTRANSFERASE"/>
    <property type="match status" value="1"/>
</dbReference>
<protein>
    <submittedName>
        <fullName evidence="4">Class I SAM-dependent methyltransferase</fullName>
    </submittedName>
</protein>
<reference evidence="4 5" key="1">
    <citation type="submission" date="2019-03" db="EMBL/GenBank/DDBJ databases">
        <title>Genome sequence of Thiobacillaceae bacterium LSR1, a sulfur-oxidizing bacterium isolated from freshwater sediment.</title>
        <authorList>
            <person name="Li S."/>
        </authorList>
    </citation>
    <scope>NUCLEOTIDE SEQUENCE [LARGE SCALE GENOMIC DNA]</scope>
    <source>
        <strain evidence="4 5">LSR1</strain>
    </source>
</reference>
<dbReference type="RefSeq" id="WP_131445548.1">
    <property type="nucleotide sequence ID" value="NZ_SJZB01000022.1"/>
</dbReference>
<sequence length="293" mass="32087">MSGLVMTTHLILERLSPRAPLPRVPEAAPVMDDLAQNEAFERAGREDGVLAFLHLYHALQTTALVCPGDRVLDLGCGPGNQLVQMARLNPQARFVGLDASAEMLERARETVRRCAVGNVDLLSGDMTTLAGLADASFDCVTSTMTLHHLPDEAALAAAMAAAGRALKPMGGVYLADFGRLKRAATQRFFANDRRDIQPEPFTRDYFNSMRAAFSVEELARAVRLLQSGLERHETALAPFIAVFRSRPRREPDRASREAARSQYAGLSPAQRNDFRLFARWLGAGGLELPFAPD</sequence>
<dbReference type="PANTHER" id="PTHR43861">
    <property type="entry name" value="TRANS-ACONITATE 2-METHYLTRANSFERASE-RELATED"/>
    <property type="match status" value="1"/>
</dbReference>
<dbReference type="CDD" id="cd02440">
    <property type="entry name" value="AdoMet_MTases"/>
    <property type="match status" value="1"/>
</dbReference>
<dbReference type="InterPro" id="IPR029063">
    <property type="entry name" value="SAM-dependent_MTases_sf"/>
</dbReference>
<dbReference type="GO" id="GO:0032259">
    <property type="term" value="P:methylation"/>
    <property type="evidence" value="ECO:0007669"/>
    <property type="project" value="UniProtKB-KW"/>
</dbReference>
<accession>A0A4R1BF53</accession>
<proteinExistence type="predicted"/>
<evidence type="ECO:0000259" key="3">
    <source>
        <dbReference type="Pfam" id="PF13649"/>
    </source>
</evidence>
<dbReference type="InterPro" id="IPR041698">
    <property type="entry name" value="Methyltransf_25"/>
</dbReference>
<organism evidence="4 5">
    <name type="scientific">Parasulfuritortus cantonensis</name>
    <dbReference type="NCBI Taxonomy" id="2528202"/>
    <lineage>
        <taxon>Bacteria</taxon>
        <taxon>Pseudomonadati</taxon>
        <taxon>Pseudomonadota</taxon>
        <taxon>Betaproteobacteria</taxon>
        <taxon>Nitrosomonadales</taxon>
        <taxon>Thiobacillaceae</taxon>
        <taxon>Parasulfuritortus</taxon>
    </lineage>
</organism>
<keyword evidence="1 4" id="KW-0489">Methyltransferase</keyword>
<name>A0A4R1BF53_9PROT</name>
<dbReference type="GO" id="GO:0008168">
    <property type="term" value="F:methyltransferase activity"/>
    <property type="evidence" value="ECO:0007669"/>
    <property type="project" value="UniProtKB-KW"/>
</dbReference>
<dbReference type="SUPFAM" id="SSF53335">
    <property type="entry name" value="S-adenosyl-L-methionine-dependent methyltransferases"/>
    <property type="match status" value="1"/>
</dbReference>